<protein>
    <submittedName>
        <fullName evidence="2">Thioredoxin family protein</fullName>
    </submittedName>
</protein>
<dbReference type="InterPro" id="IPR013766">
    <property type="entry name" value="Thioredoxin_domain"/>
</dbReference>
<keyword evidence="3" id="KW-1185">Reference proteome</keyword>
<evidence type="ECO:0000259" key="1">
    <source>
        <dbReference type="Pfam" id="PF00085"/>
    </source>
</evidence>
<accession>A0ABZ2CA88</accession>
<dbReference type="RefSeq" id="WP_338449329.1">
    <property type="nucleotide sequence ID" value="NZ_CP137640.1"/>
</dbReference>
<proteinExistence type="predicted"/>
<dbReference type="InterPro" id="IPR036249">
    <property type="entry name" value="Thioredoxin-like_sf"/>
</dbReference>
<dbReference type="Pfam" id="PF00085">
    <property type="entry name" value="Thioredoxin"/>
    <property type="match status" value="1"/>
</dbReference>
<feature type="domain" description="Thioredoxin" evidence="1">
    <location>
        <begin position="5"/>
        <end position="88"/>
    </location>
</feature>
<dbReference type="EMBL" id="CP137640">
    <property type="protein sequence ID" value="WVX80398.1"/>
    <property type="molecule type" value="Genomic_DNA"/>
</dbReference>
<evidence type="ECO:0000313" key="2">
    <source>
        <dbReference type="EMBL" id="WVX80398.1"/>
    </source>
</evidence>
<reference evidence="2 3" key="1">
    <citation type="submission" date="2023-10" db="EMBL/GenBank/DDBJ databases">
        <title>Niallia locisalis sp.nov. isolated from a salt pond sample.</title>
        <authorList>
            <person name="Li X.-J."/>
            <person name="Dong L."/>
        </authorList>
    </citation>
    <scope>NUCLEOTIDE SEQUENCE [LARGE SCALE GENOMIC DNA]</scope>
    <source>
        <strain evidence="2 3">DSM 29761</strain>
    </source>
</reference>
<dbReference type="SUPFAM" id="SSF52833">
    <property type="entry name" value="Thioredoxin-like"/>
    <property type="match status" value="1"/>
</dbReference>
<dbReference type="Proteomes" id="UP001357223">
    <property type="component" value="Chromosome"/>
</dbReference>
<name>A0ABZ2CA88_9BACI</name>
<dbReference type="Gene3D" id="3.40.30.10">
    <property type="entry name" value="Glutaredoxin"/>
    <property type="match status" value="1"/>
</dbReference>
<sequence length="102" mass="11665">MKEWSREELEGFIHQQGSGLIYLYTPFCGTCQVAGKMLTVAAEILPDTKFGKINLNYMPQLAEKWEVESVPCLVFLENGSMADKMYAFQSVPFLIERIKAFF</sequence>
<organism evidence="2 3">
    <name type="scientific">Niallia oryzisoli</name>
    <dbReference type="NCBI Taxonomy" id="1737571"/>
    <lineage>
        <taxon>Bacteria</taxon>
        <taxon>Bacillati</taxon>
        <taxon>Bacillota</taxon>
        <taxon>Bacilli</taxon>
        <taxon>Bacillales</taxon>
        <taxon>Bacillaceae</taxon>
        <taxon>Niallia</taxon>
    </lineage>
</organism>
<gene>
    <name evidence="2" type="ORF">R4Z09_24595</name>
</gene>
<dbReference type="CDD" id="cd02947">
    <property type="entry name" value="TRX_family"/>
    <property type="match status" value="1"/>
</dbReference>
<evidence type="ECO:0000313" key="3">
    <source>
        <dbReference type="Proteomes" id="UP001357223"/>
    </source>
</evidence>